<dbReference type="EMBL" id="ALWO02000038">
    <property type="protein sequence ID" value="EOZ95333.1"/>
    <property type="molecule type" value="Genomic_DNA"/>
</dbReference>
<name>S2DZU8_INDAL</name>
<gene>
    <name evidence="2" type="ORF">A33Q_3253</name>
</gene>
<keyword evidence="2" id="KW-0540">Nuclease</keyword>
<keyword evidence="3" id="KW-1185">Reference proteome</keyword>
<dbReference type="AlphaFoldDB" id="S2DZU8"/>
<accession>S2DZU8</accession>
<dbReference type="Pfam" id="PF03372">
    <property type="entry name" value="Exo_endo_phos"/>
    <property type="match status" value="1"/>
</dbReference>
<dbReference type="InterPro" id="IPR050410">
    <property type="entry name" value="CCR4/nocturin_mRNA_transcr"/>
</dbReference>
<dbReference type="GO" id="GO:0000175">
    <property type="term" value="F:3'-5'-RNA exonuclease activity"/>
    <property type="evidence" value="ECO:0007669"/>
    <property type="project" value="TreeGrafter"/>
</dbReference>
<proteinExistence type="predicted"/>
<reference evidence="2 3" key="1">
    <citation type="journal article" date="2013" name="Genome Announc.">
        <title>Draft Genome Sequence of Indibacter alkaliphilus Strain LW1T, Isolated from Lonar Lake, a Haloalkaline Lake in the Buldana District of Maharashtra, India.</title>
        <authorList>
            <person name="Singh A."/>
            <person name="Kumar Jangir P."/>
            <person name="Sharma R."/>
            <person name="Singh A."/>
            <person name="Kumar Pinnaka A."/>
            <person name="Shivaji S."/>
        </authorList>
    </citation>
    <scope>NUCLEOTIDE SEQUENCE [LARGE SCALE GENOMIC DNA]</scope>
    <source>
        <strain evidence="3">CCUG 57479 / KCTC 22604 / LW1</strain>
    </source>
</reference>
<dbReference type="STRING" id="1189612.A33Q_3253"/>
<keyword evidence="2" id="KW-0378">Hydrolase</keyword>
<evidence type="ECO:0000313" key="3">
    <source>
        <dbReference type="Proteomes" id="UP000006073"/>
    </source>
</evidence>
<dbReference type="PANTHER" id="PTHR12121:SF36">
    <property type="entry name" value="ENDONUCLEASE_EXONUCLEASE_PHOSPHATASE DOMAIN-CONTAINING PROTEIN"/>
    <property type="match status" value="1"/>
</dbReference>
<dbReference type="CDD" id="cd09083">
    <property type="entry name" value="EEP-1"/>
    <property type="match status" value="1"/>
</dbReference>
<feature type="domain" description="Endonuclease/exonuclease/phosphatase" evidence="1">
    <location>
        <begin position="18"/>
        <end position="255"/>
    </location>
</feature>
<protein>
    <submittedName>
        <fullName evidence="2">Endonuclease/exonuclease/phosphatase family protein</fullName>
    </submittedName>
</protein>
<dbReference type="GO" id="GO:0004519">
    <property type="term" value="F:endonuclease activity"/>
    <property type="evidence" value="ECO:0007669"/>
    <property type="project" value="UniProtKB-KW"/>
</dbReference>
<dbReference type="Gene3D" id="3.60.10.10">
    <property type="entry name" value="Endonuclease/exonuclease/phosphatase"/>
    <property type="match status" value="1"/>
</dbReference>
<dbReference type="InterPro" id="IPR005135">
    <property type="entry name" value="Endo/exonuclease/phosphatase"/>
</dbReference>
<dbReference type="PANTHER" id="PTHR12121">
    <property type="entry name" value="CARBON CATABOLITE REPRESSOR PROTEIN 4"/>
    <property type="match status" value="1"/>
</dbReference>
<dbReference type="InterPro" id="IPR036691">
    <property type="entry name" value="Endo/exonu/phosph_ase_sf"/>
</dbReference>
<dbReference type="Proteomes" id="UP000006073">
    <property type="component" value="Unassembled WGS sequence"/>
</dbReference>
<evidence type="ECO:0000313" key="2">
    <source>
        <dbReference type="EMBL" id="EOZ95333.1"/>
    </source>
</evidence>
<comment type="caution">
    <text evidence="2">The sequence shown here is derived from an EMBL/GenBank/DDBJ whole genome shotgun (WGS) entry which is preliminary data.</text>
</comment>
<dbReference type="SUPFAM" id="SSF56219">
    <property type="entry name" value="DNase I-like"/>
    <property type="match status" value="1"/>
</dbReference>
<keyword evidence="2" id="KW-0255">Endonuclease</keyword>
<sequence>MSCNIRVDLEEDEAKGFGWKDRKQLCTEIIRRRKPDIIGFQEVLGNQNEDLKNALSEYKSFGYEGPEMDFHSSGYHGIAKNPIFFLRDRYELIAAGKYWLSETPLIGGSISWDSARARNANWVRLKDRHNGLEFRVVNLHLDHVAQTAKEKQISLVMEESKQYPKSFPQILIGDFNASMENQVIKIVKNSGWVDSYASVHGEKEAGMTVHSFLGDNFEGKANRKKIDFIFSWGKWKSIDSKIIKDHKNGVYPSDHYFVEAVLSYP</sequence>
<evidence type="ECO:0000259" key="1">
    <source>
        <dbReference type="Pfam" id="PF03372"/>
    </source>
</evidence>
<organism evidence="2 3">
    <name type="scientific">Indibacter alkaliphilus (strain CCUG 57479 / KCTC 22604 / LW1)</name>
    <dbReference type="NCBI Taxonomy" id="1189612"/>
    <lineage>
        <taxon>Bacteria</taxon>
        <taxon>Pseudomonadati</taxon>
        <taxon>Bacteroidota</taxon>
        <taxon>Cytophagia</taxon>
        <taxon>Cytophagales</taxon>
        <taxon>Cyclobacteriaceae</taxon>
    </lineage>
</organism>
<dbReference type="eggNOG" id="COG3568">
    <property type="taxonomic scope" value="Bacteria"/>
</dbReference>